<evidence type="ECO:0000256" key="2">
    <source>
        <dbReference type="SAM" id="Phobius"/>
    </source>
</evidence>
<feature type="compositionally biased region" description="Basic and acidic residues" evidence="1">
    <location>
        <begin position="140"/>
        <end position="152"/>
    </location>
</feature>
<keyword evidence="2" id="KW-0812">Transmembrane</keyword>
<dbReference type="InterPro" id="IPR003607">
    <property type="entry name" value="HD/PDEase_dom"/>
</dbReference>
<accession>A0A4R6U7I3</accession>
<comment type="caution">
    <text evidence="4">The sequence shown here is derived from an EMBL/GenBank/DDBJ whole genome shotgun (WGS) entry which is preliminary data.</text>
</comment>
<feature type="transmembrane region" description="Helical" evidence="2">
    <location>
        <begin position="427"/>
        <end position="447"/>
    </location>
</feature>
<feature type="domain" description="HD/PDEase" evidence="3">
    <location>
        <begin position="507"/>
        <end position="663"/>
    </location>
</feature>
<dbReference type="Pfam" id="PF07697">
    <property type="entry name" value="7TMR-HDED"/>
    <property type="match status" value="1"/>
</dbReference>
<feature type="transmembrane region" description="Helical" evidence="2">
    <location>
        <begin position="321"/>
        <end position="344"/>
    </location>
</feature>
<feature type="transmembrane region" description="Helical" evidence="2">
    <location>
        <begin position="373"/>
        <end position="392"/>
    </location>
</feature>
<dbReference type="Proteomes" id="UP000295632">
    <property type="component" value="Unassembled WGS sequence"/>
</dbReference>
<dbReference type="RefSeq" id="WP_243739997.1">
    <property type="nucleotide sequence ID" value="NZ_SNYJ01000003.1"/>
</dbReference>
<feature type="transmembrane region" description="Helical" evidence="2">
    <location>
        <begin position="21"/>
        <end position="40"/>
    </location>
</feature>
<sequence length="725" mass="80280">MMKGNEQWSRIRKALKKKAQGKLLFGLFLLVIAVVMYSVMFSNVRPERVDVSLFSVAPKDIYSPITVEDTEATEAKIDEALAKVEYQYVLKREYRQNQIEALGVLFRTIENSKTSESNEEETSDPSSATEESNGTTARVEASDIQKELPPDLKGEFTDQTIRILLNATPDQLAVANESSVASVHRVMDQRIAVANVEEKKDEVRREISYTSLPDNLKSAVADIAASMIIPNYVYDPQATSKQQQEVRDDIEPVMIQLGQLIVREGQLVDREIYRELDLVGVLDHSSNPLPFIGLALLVGLLTALVAYYTKGLTDATRSKRVYLYIYTIIFSVMMIMMKIVSLFQPENTEYFGLVVPIAAGTMLIKMLIHSRVAIMTSIVFAITGGLMFSTYVPGSFNYDLAIYFLASSLAGTLFLSNRNHRARILQAGIMVALINIVTIMALALIGYEPLSDMVIGVGFGLISGIAASILSLGLLPFFEAGFGMLSTIRLIELSSPNHPMLRKILVETPGTYHHSVMVANLSEAACEAVGANGLLARVGAYYHDIGKTKRPHFFIENQMGLENPHNKIAPQLSKTIITAHATDGAEMLRENKLPTEIVDIAAQHHGTTLLKYFYHKANEATEKQVPESEFRYAGPKAQTKESAIIGICDSVEAAVRSLSKPNPNKIEGIVRSIISDRLQDGQFDECDITLKELDTVAKAICETLKGIFHSRIEYPDTVKKKVKQA</sequence>
<dbReference type="NCBIfam" id="TIGR00277">
    <property type="entry name" value="HDIG"/>
    <property type="match status" value="1"/>
</dbReference>
<keyword evidence="5" id="KW-1185">Reference proteome</keyword>
<keyword evidence="2" id="KW-1133">Transmembrane helix</keyword>
<protein>
    <recommendedName>
        <fullName evidence="3">HD/PDEase domain-containing protein</fullName>
    </recommendedName>
</protein>
<feature type="transmembrane region" description="Helical" evidence="2">
    <location>
        <begin position="453"/>
        <end position="478"/>
    </location>
</feature>
<dbReference type="InterPro" id="IPR006674">
    <property type="entry name" value="HD_domain"/>
</dbReference>
<name>A0A4R6U7I3_9BACI</name>
<dbReference type="InterPro" id="IPR052722">
    <property type="entry name" value="PgpH_phosphodiesterase"/>
</dbReference>
<dbReference type="SMART" id="SM00471">
    <property type="entry name" value="HDc"/>
    <property type="match status" value="1"/>
</dbReference>
<dbReference type="AlphaFoldDB" id="A0A4R6U7I3"/>
<dbReference type="EMBL" id="SNYJ01000003">
    <property type="protein sequence ID" value="TDQ41736.1"/>
    <property type="molecule type" value="Genomic_DNA"/>
</dbReference>
<proteinExistence type="predicted"/>
<gene>
    <name evidence="4" type="ORF">EV213_103322</name>
</gene>
<evidence type="ECO:0000313" key="4">
    <source>
        <dbReference type="EMBL" id="TDQ41736.1"/>
    </source>
</evidence>
<dbReference type="Pfam" id="PF01966">
    <property type="entry name" value="HD"/>
    <property type="match status" value="1"/>
</dbReference>
<feature type="transmembrane region" description="Helical" evidence="2">
    <location>
        <begin position="398"/>
        <end position="415"/>
    </location>
</feature>
<evidence type="ECO:0000256" key="1">
    <source>
        <dbReference type="SAM" id="MobiDB-lite"/>
    </source>
</evidence>
<dbReference type="InterPro" id="IPR011621">
    <property type="entry name" value="Metal-dep_PHydrolase_7TM_intra"/>
</dbReference>
<dbReference type="PANTHER" id="PTHR36442:SF1">
    <property type="entry name" value="CYCLIC-DI-AMP PHOSPHODIESTERASE PGPH"/>
    <property type="match status" value="1"/>
</dbReference>
<dbReference type="InterPro" id="IPR011624">
    <property type="entry name" value="Metal-dep_PHydrolase_7TM_extra"/>
</dbReference>
<feature type="transmembrane region" description="Helical" evidence="2">
    <location>
        <begin position="289"/>
        <end position="309"/>
    </location>
</feature>
<dbReference type="InterPro" id="IPR006675">
    <property type="entry name" value="HDIG_dom"/>
</dbReference>
<dbReference type="Pfam" id="PF07698">
    <property type="entry name" value="7TM-7TMR_HD"/>
    <property type="match status" value="1"/>
</dbReference>
<dbReference type="PANTHER" id="PTHR36442">
    <property type="entry name" value="CYCLIC-DI-AMP PHOSPHODIESTERASE PGPH"/>
    <property type="match status" value="1"/>
</dbReference>
<keyword evidence="2" id="KW-0472">Membrane</keyword>
<feature type="region of interest" description="Disordered" evidence="1">
    <location>
        <begin position="112"/>
        <end position="152"/>
    </location>
</feature>
<dbReference type="SUPFAM" id="SSF109604">
    <property type="entry name" value="HD-domain/PDEase-like"/>
    <property type="match status" value="1"/>
</dbReference>
<dbReference type="Gene3D" id="1.10.3210.10">
    <property type="entry name" value="Hypothetical protein af1432"/>
    <property type="match status" value="1"/>
</dbReference>
<organism evidence="4 5">
    <name type="scientific">Aureibacillus halotolerans</name>
    <dbReference type="NCBI Taxonomy" id="1508390"/>
    <lineage>
        <taxon>Bacteria</taxon>
        <taxon>Bacillati</taxon>
        <taxon>Bacillota</taxon>
        <taxon>Bacilli</taxon>
        <taxon>Bacillales</taxon>
        <taxon>Bacillaceae</taxon>
        <taxon>Aureibacillus</taxon>
    </lineage>
</organism>
<evidence type="ECO:0000313" key="5">
    <source>
        <dbReference type="Proteomes" id="UP000295632"/>
    </source>
</evidence>
<feature type="transmembrane region" description="Helical" evidence="2">
    <location>
        <begin position="350"/>
        <end position="368"/>
    </location>
</feature>
<evidence type="ECO:0000259" key="3">
    <source>
        <dbReference type="SMART" id="SM00471"/>
    </source>
</evidence>
<reference evidence="4 5" key="1">
    <citation type="submission" date="2019-03" db="EMBL/GenBank/DDBJ databases">
        <title>Genomic Encyclopedia of Type Strains, Phase IV (KMG-IV): sequencing the most valuable type-strain genomes for metagenomic binning, comparative biology and taxonomic classification.</title>
        <authorList>
            <person name="Goeker M."/>
        </authorList>
    </citation>
    <scope>NUCLEOTIDE SEQUENCE [LARGE SCALE GENOMIC DNA]</scope>
    <source>
        <strain evidence="4 5">DSM 28697</strain>
    </source>
</reference>
<dbReference type="CDD" id="cd00077">
    <property type="entry name" value="HDc"/>
    <property type="match status" value="1"/>
</dbReference>